<organism evidence="1 2">
    <name type="scientific">Lacibacter luteus</name>
    <dbReference type="NCBI Taxonomy" id="2508719"/>
    <lineage>
        <taxon>Bacteria</taxon>
        <taxon>Pseudomonadati</taxon>
        <taxon>Bacteroidota</taxon>
        <taxon>Chitinophagia</taxon>
        <taxon>Chitinophagales</taxon>
        <taxon>Chitinophagaceae</taxon>
        <taxon>Lacibacter</taxon>
    </lineage>
</organism>
<comment type="caution">
    <text evidence="1">The sequence shown here is derived from an EMBL/GenBank/DDBJ whole genome shotgun (WGS) entry which is preliminary data.</text>
</comment>
<name>A0A4Q1CGP6_9BACT</name>
<accession>A0A4Q1CGP6</accession>
<dbReference type="EMBL" id="SDHW01000004">
    <property type="protein sequence ID" value="RXK59339.1"/>
    <property type="molecule type" value="Genomic_DNA"/>
</dbReference>
<reference evidence="1 2" key="1">
    <citation type="submission" date="2019-01" db="EMBL/GenBank/DDBJ databases">
        <title>Lacibacter sp. strain TTM-7.</title>
        <authorList>
            <person name="Chen W.-M."/>
        </authorList>
    </citation>
    <scope>NUCLEOTIDE SEQUENCE [LARGE SCALE GENOMIC DNA]</scope>
    <source>
        <strain evidence="1 2">TTM-7</strain>
    </source>
</reference>
<keyword evidence="2" id="KW-1185">Reference proteome</keyword>
<dbReference type="RefSeq" id="WP_129131642.1">
    <property type="nucleotide sequence ID" value="NZ_SDHW01000004.1"/>
</dbReference>
<evidence type="ECO:0000313" key="2">
    <source>
        <dbReference type="Proteomes" id="UP000290204"/>
    </source>
</evidence>
<dbReference type="AlphaFoldDB" id="A0A4Q1CGP6"/>
<evidence type="ECO:0000313" key="1">
    <source>
        <dbReference type="EMBL" id="RXK59339.1"/>
    </source>
</evidence>
<proteinExistence type="predicted"/>
<protein>
    <submittedName>
        <fullName evidence="1">Uncharacterized protein</fullName>
    </submittedName>
</protein>
<sequence>MEKKQYDKSNRLSVVKEEFVPYENQNEHEQLLLQKAITTTASEKFHLLMNLMKAGEMMKRAKIHHKTNL</sequence>
<gene>
    <name evidence="1" type="ORF">ESA94_14480</name>
</gene>
<dbReference type="Proteomes" id="UP000290204">
    <property type="component" value="Unassembled WGS sequence"/>
</dbReference>